<dbReference type="InterPro" id="IPR050595">
    <property type="entry name" value="Bact_response_regulator"/>
</dbReference>
<keyword evidence="1 2" id="KW-0597">Phosphoprotein</keyword>
<dbReference type="CDD" id="cd17580">
    <property type="entry name" value="REC_2_DhkD-like"/>
    <property type="match status" value="1"/>
</dbReference>
<dbReference type="PROSITE" id="PS50110">
    <property type="entry name" value="RESPONSE_REGULATORY"/>
    <property type="match status" value="1"/>
</dbReference>
<dbReference type="PANTHER" id="PTHR44591:SF3">
    <property type="entry name" value="RESPONSE REGULATORY DOMAIN-CONTAINING PROTEIN"/>
    <property type="match status" value="1"/>
</dbReference>
<comment type="caution">
    <text evidence="4">The sequence shown here is derived from an EMBL/GenBank/DDBJ whole genome shotgun (WGS) entry which is preliminary data.</text>
</comment>
<dbReference type="EMBL" id="FXUL01000014">
    <property type="protein sequence ID" value="SMP68832.1"/>
    <property type="molecule type" value="Genomic_DNA"/>
</dbReference>
<protein>
    <submittedName>
        <fullName evidence="4">Response regulator receiver domain-containing protein</fullName>
    </submittedName>
</protein>
<dbReference type="InterPro" id="IPR011006">
    <property type="entry name" value="CheY-like_superfamily"/>
</dbReference>
<dbReference type="SUPFAM" id="SSF52172">
    <property type="entry name" value="CheY-like"/>
    <property type="match status" value="1"/>
</dbReference>
<dbReference type="RefSeq" id="WP_283443544.1">
    <property type="nucleotide sequence ID" value="NZ_FXUL01000014.1"/>
</dbReference>
<evidence type="ECO:0000259" key="3">
    <source>
        <dbReference type="PROSITE" id="PS50110"/>
    </source>
</evidence>
<feature type="domain" description="Response regulatory" evidence="3">
    <location>
        <begin position="2"/>
        <end position="118"/>
    </location>
</feature>
<evidence type="ECO:0000256" key="2">
    <source>
        <dbReference type="PROSITE-ProRule" id="PRU00169"/>
    </source>
</evidence>
<evidence type="ECO:0000313" key="5">
    <source>
        <dbReference type="Proteomes" id="UP001158049"/>
    </source>
</evidence>
<dbReference type="Pfam" id="PF00072">
    <property type="entry name" value="Response_reg"/>
    <property type="match status" value="1"/>
</dbReference>
<reference evidence="4 5" key="1">
    <citation type="submission" date="2017-05" db="EMBL/GenBank/DDBJ databases">
        <authorList>
            <person name="Varghese N."/>
            <person name="Submissions S."/>
        </authorList>
    </citation>
    <scope>NUCLEOTIDE SEQUENCE [LARGE SCALE GENOMIC DNA]</scope>
    <source>
        <strain evidence="4 5">DSM 26001</strain>
    </source>
</reference>
<feature type="modified residue" description="4-aspartylphosphate" evidence="2">
    <location>
        <position position="51"/>
    </location>
</feature>
<dbReference type="InterPro" id="IPR001789">
    <property type="entry name" value="Sig_transdc_resp-reg_receiver"/>
</dbReference>
<sequence>MRILLVDDNEDASTSMAELLTLCGHDVRTAGDGAMALEAAERFEPQLVLSDIGLPGMDGYALAPALRRLAGTRRMVLAAVTGYGQAADRERALTAGFDHYLVKPLEADILLRFIDAQAEST</sequence>
<organism evidence="4 5">
    <name type="scientific">Noviherbaspirillum suwonense</name>
    <dbReference type="NCBI Taxonomy" id="1224511"/>
    <lineage>
        <taxon>Bacteria</taxon>
        <taxon>Pseudomonadati</taxon>
        <taxon>Pseudomonadota</taxon>
        <taxon>Betaproteobacteria</taxon>
        <taxon>Burkholderiales</taxon>
        <taxon>Oxalobacteraceae</taxon>
        <taxon>Noviherbaspirillum</taxon>
    </lineage>
</organism>
<dbReference type="PANTHER" id="PTHR44591">
    <property type="entry name" value="STRESS RESPONSE REGULATOR PROTEIN 1"/>
    <property type="match status" value="1"/>
</dbReference>
<gene>
    <name evidence="4" type="ORF">SAMN06295970_11474</name>
</gene>
<dbReference type="Proteomes" id="UP001158049">
    <property type="component" value="Unassembled WGS sequence"/>
</dbReference>
<evidence type="ECO:0000256" key="1">
    <source>
        <dbReference type="ARBA" id="ARBA00022553"/>
    </source>
</evidence>
<proteinExistence type="predicted"/>
<name>A0ABY1QEJ8_9BURK</name>
<dbReference type="Gene3D" id="3.40.50.2300">
    <property type="match status" value="1"/>
</dbReference>
<evidence type="ECO:0000313" key="4">
    <source>
        <dbReference type="EMBL" id="SMP68832.1"/>
    </source>
</evidence>
<dbReference type="SMART" id="SM00448">
    <property type="entry name" value="REC"/>
    <property type="match status" value="1"/>
</dbReference>
<accession>A0ABY1QEJ8</accession>
<keyword evidence="5" id="KW-1185">Reference proteome</keyword>